<reference evidence="12" key="1">
    <citation type="journal article" date="2015" name="Nature">
        <title>Complex archaea that bridge the gap between prokaryotes and eukaryotes.</title>
        <authorList>
            <person name="Spang A."/>
            <person name="Saw J.H."/>
            <person name="Jorgensen S.L."/>
            <person name="Zaremba-Niedzwiedzka K."/>
            <person name="Martijn J."/>
            <person name="Lind A.E."/>
            <person name="van Eijk R."/>
            <person name="Schleper C."/>
            <person name="Guy L."/>
            <person name="Ettema T.J."/>
        </authorList>
    </citation>
    <scope>NUCLEOTIDE SEQUENCE</scope>
</reference>
<dbReference type="SUPFAM" id="SSF51998">
    <property type="entry name" value="PFL-like glycyl radical enzymes"/>
    <property type="match status" value="1"/>
</dbReference>
<keyword evidence="5" id="KW-0547">Nucleotide-binding</keyword>
<evidence type="ECO:0000256" key="1">
    <source>
        <dbReference type="ARBA" id="ARBA00001922"/>
    </source>
</evidence>
<keyword evidence="8" id="KW-0170">Cobalt</keyword>
<dbReference type="PRINTS" id="PR01183">
    <property type="entry name" value="RIBORDTASEM1"/>
</dbReference>
<evidence type="ECO:0000256" key="4">
    <source>
        <dbReference type="ARBA" id="ARBA00022628"/>
    </source>
</evidence>
<organism evidence="12">
    <name type="scientific">marine sediment metagenome</name>
    <dbReference type="NCBI Taxonomy" id="412755"/>
    <lineage>
        <taxon>unclassified sequences</taxon>
        <taxon>metagenomes</taxon>
        <taxon>ecological metagenomes</taxon>
    </lineage>
</organism>
<dbReference type="Gene3D" id="3.20.70.20">
    <property type="match status" value="1"/>
</dbReference>
<comment type="cofactor">
    <cofactor evidence="1">
        <name>adenosylcob(III)alamin</name>
        <dbReference type="ChEBI" id="CHEBI:18408"/>
    </cofactor>
</comment>
<comment type="similarity">
    <text evidence="2">Belongs to the ribonucleoside diphosphate reductase class-2 family.</text>
</comment>
<gene>
    <name evidence="12" type="ORF">LCGC14_0986980</name>
</gene>
<dbReference type="GO" id="GO:0009263">
    <property type="term" value="P:deoxyribonucleotide biosynthetic process"/>
    <property type="evidence" value="ECO:0007669"/>
    <property type="project" value="InterPro"/>
</dbReference>
<feature type="domain" description="Ribonucleotide reductase large subunit N-terminal" evidence="10">
    <location>
        <begin position="3"/>
        <end position="69"/>
    </location>
</feature>
<evidence type="ECO:0000256" key="7">
    <source>
        <dbReference type="ARBA" id="ARBA00023157"/>
    </source>
</evidence>
<evidence type="ECO:0000259" key="11">
    <source>
        <dbReference type="Pfam" id="PF02867"/>
    </source>
</evidence>
<dbReference type="EC" id="1.17.4.1" evidence="3"/>
<accession>A0A0F9NTH3</accession>
<dbReference type="GO" id="GO:0004748">
    <property type="term" value="F:ribonucleoside-diphosphate reductase activity, thioredoxin disulfide as acceptor"/>
    <property type="evidence" value="ECO:0007669"/>
    <property type="project" value="UniProtKB-EC"/>
</dbReference>
<dbReference type="Pfam" id="PF02867">
    <property type="entry name" value="Ribonuc_red_lgC"/>
    <property type="match status" value="1"/>
</dbReference>
<evidence type="ECO:0000259" key="10">
    <source>
        <dbReference type="Pfam" id="PF00317"/>
    </source>
</evidence>
<proteinExistence type="inferred from homology"/>
<dbReference type="GO" id="GO:0031419">
    <property type="term" value="F:cobalamin binding"/>
    <property type="evidence" value="ECO:0007669"/>
    <property type="project" value="UniProtKB-KW"/>
</dbReference>
<keyword evidence="4" id="KW-0846">Cobalamin</keyword>
<dbReference type="Pfam" id="PF00317">
    <property type="entry name" value="Ribonuc_red_lgN"/>
    <property type="match status" value="1"/>
</dbReference>
<dbReference type="EMBL" id="LAZR01003722">
    <property type="protein sequence ID" value="KKN15337.1"/>
    <property type="molecule type" value="Genomic_DNA"/>
</dbReference>
<protein>
    <recommendedName>
        <fullName evidence="3">ribonucleoside-diphosphate reductase</fullName>
        <ecNumber evidence="3">1.17.4.1</ecNumber>
    </recommendedName>
</protein>
<name>A0A0F9NTH3_9ZZZZ</name>
<evidence type="ECO:0000256" key="9">
    <source>
        <dbReference type="ARBA" id="ARBA00047754"/>
    </source>
</evidence>
<evidence type="ECO:0000313" key="12">
    <source>
        <dbReference type="EMBL" id="KKN15337.1"/>
    </source>
</evidence>
<comment type="caution">
    <text evidence="12">The sequence shown here is derived from an EMBL/GenBank/DDBJ whole genome shotgun (WGS) entry which is preliminary data.</text>
</comment>
<dbReference type="CDD" id="cd02888">
    <property type="entry name" value="RNR_II_dimer"/>
    <property type="match status" value="1"/>
</dbReference>
<comment type="catalytic activity">
    <reaction evidence="9">
        <text>a 2'-deoxyribonucleoside 5'-diphosphate + [thioredoxin]-disulfide + H2O = a ribonucleoside 5'-diphosphate + [thioredoxin]-dithiol</text>
        <dbReference type="Rhea" id="RHEA:23252"/>
        <dbReference type="Rhea" id="RHEA-COMP:10698"/>
        <dbReference type="Rhea" id="RHEA-COMP:10700"/>
        <dbReference type="ChEBI" id="CHEBI:15377"/>
        <dbReference type="ChEBI" id="CHEBI:29950"/>
        <dbReference type="ChEBI" id="CHEBI:50058"/>
        <dbReference type="ChEBI" id="CHEBI:57930"/>
        <dbReference type="ChEBI" id="CHEBI:73316"/>
        <dbReference type="EC" id="1.17.4.1"/>
    </reaction>
</comment>
<evidence type="ECO:0000256" key="2">
    <source>
        <dbReference type="ARBA" id="ARBA00007405"/>
    </source>
</evidence>
<sequence length="570" mass="64213">MTKLSENAIEVIKKRYFDTDEKSWEELANRVSAAVSINEKDKKWEVIFAEEIHEMNFIPGGRILRNSGKLKQSVLNCAALPIGDSIESIGETIKNSLILWSYGAGIGIDFSPLRYKGSPLISKGGKSSGLVSFLEAMDAVARTIETGGQRRSGCLAMCNVWHPEIFDFIDAKVEDKKLAYFNLSVAVDNNFLDSVEENKDWELKFSGKTIRVVKARGLWNKILKSMIESGEPGLINIDNLRKNNSFYFQPISTTNLCGELPLSEYGMCCLGSLVLPSFLSGTQTNWKKLNNSIYSAVRFLDNVLDVNYYPIKQTEIVTLDSRRIGLGVMGLHDYLLKKKISYGSERSLLEIDRLFKFIRDAAYRASIDLSKEKGTFPKYIKSEYNSASFIKKLPAKIRIDLKEYGIRNTCLLSTQPTGTTSLIPEVSSGIEPIFSLATERSDRISNRYYIHPELVKVLESNEDIPEWLIDSSSLSPEDHLEVQSVIQRYVDNAVSKTINCPKGFTAKKLSKLLLEFVRDVKGMTVYVDESKEGQVLNKLSMKEAKKIVEKNLELHISEKNVECMRGECGL</sequence>
<dbReference type="InterPro" id="IPR013509">
    <property type="entry name" value="RNR_lsu_N"/>
</dbReference>
<evidence type="ECO:0000256" key="6">
    <source>
        <dbReference type="ARBA" id="ARBA00023002"/>
    </source>
</evidence>
<dbReference type="InterPro" id="IPR000788">
    <property type="entry name" value="RNR_lg_C"/>
</dbReference>
<evidence type="ECO:0000256" key="8">
    <source>
        <dbReference type="ARBA" id="ARBA00023285"/>
    </source>
</evidence>
<feature type="domain" description="Ribonucleotide reductase large subunit C-terminal" evidence="11">
    <location>
        <begin position="77"/>
        <end position="525"/>
    </location>
</feature>
<dbReference type="PANTHER" id="PTHR43371">
    <property type="entry name" value="VITAMIN B12-DEPENDENT RIBONUCLEOTIDE REDUCTASE"/>
    <property type="match status" value="1"/>
</dbReference>
<evidence type="ECO:0000256" key="5">
    <source>
        <dbReference type="ARBA" id="ARBA00022741"/>
    </source>
</evidence>
<dbReference type="PANTHER" id="PTHR43371:SF1">
    <property type="entry name" value="RIBONUCLEOSIDE-DIPHOSPHATE REDUCTASE"/>
    <property type="match status" value="1"/>
</dbReference>
<dbReference type="InterPro" id="IPR013344">
    <property type="entry name" value="RNR_NrdJ/NrdZ"/>
</dbReference>
<dbReference type="AlphaFoldDB" id="A0A0F9NTH3"/>
<keyword evidence="6" id="KW-0560">Oxidoreductase</keyword>
<dbReference type="GO" id="GO:0005524">
    <property type="term" value="F:ATP binding"/>
    <property type="evidence" value="ECO:0007669"/>
    <property type="project" value="InterPro"/>
</dbReference>
<evidence type="ECO:0000256" key="3">
    <source>
        <dbReference type="ARBA" id="ARBA00012274"/>
    </source>
</evidence>
<dbReference type="InterPro" id="IPR050862">
    <property type="entry name" value="RdRp_reductase_class-2"/>
</dbReference>
<keyword evidence="7" id="KW-1015">Disulfide bond</keyword>